<dbReference type="GO" id="GO:0016301">
    <property type="term" value="F:kinase activity"/>
    <property type="evidence" value="ECO:0007669"/>
    <property type="project" value="UniProtKB-KW"/>
</dbReference>
<sequence>MQNIICIGRQYGSGGREIGEKLSRVLGIPCYDKLLIKKASLESGLSEEFIERTEETPISSIQFLSGNPYADIAGIGNTFYSESQQAYNAEQNVIEQIVNQGPCVIIGRCASSILPKEKRLSIFIYADEEDKTKRVMERNQIDEKRARHRIKHINRMRKQFFDFYSNTEWGQPESYDMMLSSSRFGIDGCVSLIIDCLKEKEASLNE</sequence>
<keyword evidence="1" id="KW-0808">Transferase</keyword>
<comment type="caution">
    <text evidence="1">The sequence shown here is derived from an EMBL/GenBank/DDBJ whole genome shotgun (WGS) entry which is preliminary data.</text>
</comment>
<evidence type="ECO:0000313" key="1">
    <source>
        <dbReference type="EMBL" id="MSS39423.1"/>
    </source>
</evidence>
<evidence type="ECO:0000313" key="2">
    <source>
        <dbReference type="Proteomes" id="UP000462363"/>
    </source>
</evidence>
<organism evidence="1 2">
    <name type="scientific">Clostridium scindens (strain JCM 10418 / VPI 12708)</name>
    <dbReference type="NCBI Taxonomy" id="29347"/>
    <lineage>
        <taxon>Bacteria</taxon>
        <taxon>Bacillati</taxon>
        <taxon>Bacillota</taxon>
        <taxon>Clostridia</taxon>
        <taxon>Lachnospirales</taxon>
        <taxon>Lachnospiraceae</taxon>
    </lineage>
</organism>
<protein>
    <submittedName>
        <fullName evidence="1">Cytidylate kinase-like family protein</fullName>
    </submittedName>
</protein>
<proteinExistence type="predicted"/>
<name>A0A844F3S4_CLOSV</name>
<gene>
    <name evidence="1" type="ORF">FYJ37_03380</name>
</gene>
<reference evidence="1 2" key="1">
    <citation type="submission" date="2019-08" db="EMBL/GenBank/DDBJ databases">
        <title>In-depth cultivation of the pig gut microbiome towards novel bacterial diversity and tailored functional studies.</title>
        <authorList>
            <person name="Wylensek D."/>
            <person name="Hitch T.C.A."/>
            <person name="Clavel T."/>
        </authorList>
    </citation>
    <scope>NUCLEOTIDE SEQUENCE [LARGE SCALE GENOMIC DNA]</scope>
    <source>
        <strain evidence="1 2">BL-389-WT-3D</strain>
    </source>
</reference>
<dbReference type="InterPro" id="IPR027417">
    <property type="entry name" value="P-loop_NTPase"/>
</dbReference>
<dbReference type="SUPFAM" id="SSF52540">
    <property type="entry name" value="P-loop containing nucleoside triphosphate hydrolases"/>
    <property type="match status" value="1"/>
</dbReference>
<dbReference type="Pfam" id="PF13189">
    <property type="entry name" value="Cytidylate_kin2"/>
    <property type="match status" value="1"/>
</dbReference>
<dbReference type="Gene3D" id="3.40.50.300">
    <property type="entry name" value="P-loop containing nucleotide triphosphate hydrolases"/>
    <property type="match status" value="1"/>
</dbReference>
<keyword evidence="1" id="KW-0418">Kinase</keyword>
<dbReference type="EMBL" id="VUMB01000005">
    <property type="protein sequence ID" value="MSS39423.1"/>
    <property type="molecule type" value="Genomic_DNA"/>
</dbReference>
<dbReference type="AlphaFoldDB" id="A0A844F3S4"/>
<dbReference type="RefSeq" id="WP_154322106.1">
    <property type="nucleotide sequence ID" value="NZ_CP045695.1"/>
</dbReference>
<accession>A0A844F3S4</accession>
<dbReference type="Proteomes" id="UP000462363">
    <property type="component" value="Unassembled WGS sequence"/>
</dbReference>